<dbReference type="Proteomes" id="UP000241474">
    <property type="component" value="Segment"/>
</dbReference>
<reference evidence="1 2" key="1">
    <citation type="submission" date="2014-10" db="EMBL/GenBank/DDBJ databases">
        <title>Pan-genome analysis of Brazilian lineage A amoebal mimiviruses.</title>
        <authorList>
            <person name="Assis F.L."/>
            <person name="Abrahao J.S."/>
            <person name="Kroon E.G."/>
            <person name="Dornas F.P."/>
            <person name="Andrade K.R."/>
            <person name="Borato P.V.M."/>
            <person name="Pilotto M.R."/>
            <person name="Benamar S."/>
            <person name="LaScola B."/>
            <person name="Colson P."/>
        </authorList>
    </citation>
    <scope>NUCLEOTIDE SEQUENCE [LARGE SCALE GENOMIC DNA]</scope>
    <source>
        <strain evidence="1 2">Oyster</strain>
    </source>
</reference>
<dbReference type="EMBL" id="KM982401">
    <property type="protein sequence ID" value="AKI78938.1"/>
    <property type="molecule type" value="Genomic_DNA"/>
</dbReference>
<accession>A0A0G2Y004</accession>
<evidence type="ECO:0000313" key="1">
    <source>
        <dbReference type="EMBL" id="AKI78938.1"/>
    </source>
</evidence>
<evidence type="ECO:0000313" key="2">
    <source>
        <dbReference type="Proteomes" id="UP000241474"/>
    </source>
</evidence>
<name>A0A0G2Y004_MIMIV</name>
<organism evidence="1 2">
    <name type="scientific">Acanthamoeba polyphaga mimivirus</name>
    <name type="common">APMV</name>
    <dbReference type="NCBI Taxonomy" id="212035"/>
    <lineage>
        <taxon>Viruses</taxon>
        <taxon>Varidnaviria</taxon>
        <taxon>Bamfordvirae</taxon>
        <taxon>Nucleocytoviricota</taxon>
        <taxon>Megaviricetes</taxon>
        <taxon>Imitervirales</taxon>
        <taxon>Mimiviridae</taxon>
        <taxon>Megamimivirinae</taxon>
        <taxon>Mimivirus</taxon>
        <taxon>Mimivirus bradfordmassiliense</taxon>
    </lineage>
</organism>
<organismHost>
    <name type="scientific">Acanthamoeba polyphaga</name>
    <name type="common">Amoeba</name>
    <dbReference type="NCBI Taxonomy" id="5757"/>
</organismHost>
<sequence>MGDFVFCYGLHNKNRLSKYIKQTKKGYKLYLDDENYIKIKIETRSNQKYIVIDFNDSLDFLKFIVKKKISCGEYKHDCNSLCLHNDYLEYVIENKHYDIVKFYCKKFVPLIKSNISVYPFSFSLFVDIDLDDFKYMFKYSCLEDINPYFIYVLGQSDNITIEFMDDIIGMYKSKLTRLFVNNKISDSNIDKIKIGLQDFIKPVYKKDDVNLFDFIIEEIHNLTSDIDKTKLYKKQLGFLKIFEFYYELDTETINRFINYVLDCTCPKIFERLLFNLGNIDLLDKTIVRDILEFNMVEYMGIICDFIGDNNPELINTLLIKANSTEMTQLLIDCGADYEKLYKSNKFRKCNDCVKNFIKKLVKETSDS</sequence>
<proteinExistence type="predicted"/>
<protein>
    <submittedName>
        <fullName evidence="1">Uncharacterized protein</fullName>
    </submittedName>
</protein>